<dbReference type="InParanoid" id="A0A671TRR5"/>
<keyword evidence="11" id="KW-1185">Reference proteome</keyword>
<evidence type="ECO:0000313" key="11">
    <source>
        <dbReference type="Proteomes" id="UP000472265"/>
    </source>
</evidence>
<keyword evidence="2" id="KW-0964">Secreted</keyword>
<evidence type="ECO:0000256" key="6">
    <source>
        <dbReference type="ARBA" id="ARBA00023180"/>
    </source>
</evidence>
<reference evidence="10" key="2">
    <citation type="submission" date="2025-08" db="UniProtKB">
        <authorList>
            <consortium name="Ensembl"/>
        </authorList>
    </citation>
    <scope>IDENTIFICATION</scope>
</reference>
<dbReference type="PROSITE" id="PS50287">
    <property type="entry name" value="SRCR_2"/>
    <property type="match status" value="8"/>
</dbReference>
<feature type="domain" description="SRCR" evidence="9">
    <location>
        <begin position="375"/>
        <end position="481"/>
    </location>
</feature>
<comment type="caution">
    <text evidence="7">Lacks conserved residue(s) required for the propagation of feature annotation.</text>
</comment>
<dbReference type="GO" id="GO:0004252">
    <property type="term" value="F:serine-type endopeptidase activity"/>
    <property type="evidence" value="ECO:0007669"/>
    <property type="project" value="TreeGrafter"/>
</dbReference>
<evidence type="ECO:0000256" key="7">
    <source>
        <dbReference type="PROSITE-ProRule" id="PRU00196"/>
    </source>
</evidence>
<dbReference type="SMART" id="SM00202">
    <property type="entry name" value="SR"/>
    <property type="match status" value="8"/>
</dbReference>
<feature type="disulfide bond" evidence="7">
    <location>
        <begin position="211"/>
        <end position="221"/>
    </location>
</feature>
<feature type="disulfide bond" evidence="7">
    <location>
        <begin position="891"/>
        <end position="901"/>
    </location>
</feature>
<evidence type="ECO:0000256" key="8">
    <source>
        <dbReference type="SAM" id="SignalP"/>
    </source>
</evidence>
<feature type="domain" description="SRCR" evidence="9">
    <location>
        <begin position="271"/>
        <end position="370"/>
    </location>
</feature>
<dbReference type="GeneTree" id="ENSGT00940000163299"/>
<dbReference type="Pfam" id="PF00530">
    <property type="entry name" value="SRCR"/>
    <property type="match status" value="8"/>
</dbReference>
<accession>A0A671TRR5</accession>
<dbReference type="FunFam" id="3.10.250.10:FF:000013">
    <property type="entry name" value="CD163 molecule like 1"/>
    <property type="match status" value="3"/>
</dbReference>
<feature type="signal peptide" evidence="8">
    <location>
        <begin position="1"/>
        <end position="19"/>
    </location>
</feature>
<evidence type="ECO:0000256" key="4">
    <source>
        <dbReference type="ARBA" id="ARBA00022737"/>
    </source>
</evidence>
<reference evidence="10" key="1">
    <citation type="submission" date="2021-04" db="EMBL/GenBank/DDBJ databases">
        <authorList>
            <consortium name="Wellcome Sanger Institute Data Sharing"/>
        </authorList>
    </citation>
    <scope>NUCLEOTIDE SEQUENCE [LARGE SCALE GENOMIC DNA]</scope>
</reference>
<evidence type="ECO:0000256" key="1">
    <source>
        <dbReference type="ARBA" id="ARBA00004613"/>
    </source>
</evidence>
<protein>
    <recommendedName>
        <fullName evidence="9">SRCR domain-containing protein</fullName>
    </recommendedName>
</protein>
<dbReference type="GO" id="GO:0005886">
    <property type="term" value="C:plasma membrane"/>
    <property type="evidence" value="ECO:0007669"/>
    <property type="project" value="TreeGrafter"/>
</dbReference>
<feature type="disulfide bond" evidence="7">
    <location>
        <begin position="758"/>
        <end position="768"/>
    </location>
</feature>
<feature type="domain" description="SRCR" evidence="9">
    <location>
        <begin position="485"/>
        <end position="587"/>
    </location>
</feature>
<feature type="domain" description="SRCR" evidence="9">
    <location>
        <begin position="690"/>
        <end position="789"/>
    </location>
</feature>
<feature type="disulfide bond" evidence="7">
    <location>
        <begin position="339"/>
        <end position="349"/>
    </location>
</feature>
<organism evidence="10 11">
    <name type="scientific">Sparus aurata</name>
    <name type="common">Gilthead sea bream</name>
    <dbReference type="NCBI Taxonomy" id="8175"/>
    <lineage>
        <taxon>Eukaryota</taxon>
        <taxon>Metazoa</taxon>
        <taxon>Chordata</taxon>
        <taxon>Craniata</taxon>
        <taxon>Vertebrata</taxon>
        <taxon>Euteleostomi</taxon>
        <taxon>Actinopterygii</taxon>
        <taxon>Neopterygii</taxon>
        <taxon>Teleostei</taxon>
        <taxon>Neoteleostei</taxon>
        <taxon>Acanthomorphata</taxon>
        <taxon>Eupercaria</taxon>
        <taxon>Spariformes</taxon>
        <taxon>Sparidae</taxon>
        <taxon>Sparus</taxon>
    </lineage>
</organism>
<evidence type="ECO:0000259" key="9">
    <source>
        <dbReference type="PROSITE" id="PS50287"/>
    </source>
</evidence>
<dbReference type="OMA" id="KRPVWRI"/>
<dbReference type="PANTHER" id="PTHR48071:SF15">
    <property type="entry name" value="SRCR DOMAIN-CONTAINING PROTEIN"/>
    <property type="match status" value="1"/>
</dbReference>
<feature type="chain" id="PRO_5025418911" description="SRCR domain-containing protein" evidence="8">
    <location>
        <begin position="20"/>
        <end position="946"/>
    </location>
</feature>
<keyword evidence="6" id="KW-0325">Glycoprotein</keyword>
<dbReference type="InterPro" id="IPR001190">
    <property type="entry name" value="SRCR"/>
</dbReference>
<reference evidence="10" key="3">
    <citation type="submission" date="2025-09" db="UniProtKB">
        <authorList>
            <consortium name="Ensembl"/>
        </authorList>
    </citation>
    <scope>IDENTIFICATION</scope>
</reference>
<dbReference type="Ensembl" id="ENSSAUT00010005079.1">
    <property type="protein sequence ID" value="ENSSAUP00010004699.1"/>
    <property type="gene ID" value="ENSSAUG00010002418.1"/>
</dbReference>
<keyword evidence="4" id="KW-0677">Repeat</keyword>
<feature type="domain" description="SRCR" evidence="9">
    <location>
        <begin position="142"/>
        <end position="253"/>
    </location>
</feature>
<evidence type="ECO:0000256" key="2">
    <source>
        <dbReference type="ARBA" id="ARBA00022525"/>
    </source>
</evidence>
<feature type="domain" description="SRCR" evidence="9">
    <location>
        <begin position="33"/>
        <end position="134"/>
    </location>
</feature>
<feature type="domain" description="SRCR" evidence="9">
    <location>
        <begin position="592"/>
        <end position="670"/>
    </location>
</feature>
<keyword evidence="3 8" id="KW-0732">Signal</keyword>
<evidence type="ECO:0000313" key="10">
    <source>
        <dbReference type="Ensembl" id="ENSSAUP00010004699.1"/>
    </source>
</evidence>
<proteinExistence type="predicted"/>
<evidence type="ECO:0000256" key="3">
    <source>
        <dbReference type="ARBA" id="ARBA00022729"/>
    </source>
</evidence>
<dbReference type="GO" id="GO:0031638">
    <property type="term" value="P:zymogen activation"/>
    <property type="evidence" value="ECO:0007669"/>
    <property type="project" value="TreeGrafter"/>
</dbReference>
<dbReference type="SUPFAM" id="SSF56487">
    <property type="entry name" value="SRCR-like"/>
    <property type="match status" value="8"/>
</dbReference>
<sequence>MRKGAAALILFEFLSNVTSFSSFPLVCSEPDFVRLVGGSSRCAGELEVKQHGVWRKVDNAVGQWNLKTADVVCRELGCGAPSVLQGALYGEVEAPMWTKEFQCGGHESALLDCRTSGSDRNTCSPGEAVGLTCSGRRGPNDIRLVGGSSSCVGRLEMKHKGKWKQLSHPLPYLWDMMSAVVVCRQLDCGPVLTTETIHVDKTDTWMIIPSCGQSESAIRECASAWPSSSQDILKITCSVAAWGTYFGTLYVCSSIYIKVRLNTVRINNNSVRLVNGNSLCSGRLEVKSNQRWSSVCEDDFDQQDAEVVCRELGCGAPSVLQGALYGEVEAPMWTKEFQCGGHESALLDCRTSGSDRNTCSPGKAVGLTCSGRRGAALVGGSSRCAGELEVKQHGVWRKVDNAVGWWNLKTADAVCRQLDCGSVVSTEKIQSLTSVPVWKINSTCLQSGSAVSDCVSSTTDFANYHLEVKCSGNTSKHISCDVLLFTFLHSAYMHREGRGRLEVKSNQRWSSVCEDDFDLQDAEVVCRELGCGAPSVLQGALYGEVEAPMWTKEFQCGGHESALLDCRTSGSDRNTCSPGEAVGLTCSEPNDIRLVGGSSSCVGRFEMKYKGKWKQVSHPLLSVRDMMSVAVVCRQLDCGPVLTTETIHVDNTDTWMIIPFCGQSESAFREFTFLTDGLRTETGLTKMTKSPLVNGNSLCSGRLEVKSNQRWSSVCEDDFDQQDAEVVCRELGCGAPSVLQGALYGEVEAPMWTKEFQCGGHESALLDCRTSGSDRNTCSPGKAVGLTCSGRKGAAALILFDFLLNVTSFSSFPLVCSEASFVRLVGRSSRCAGELEVKQQGMWRKVIDEKSQWNLKTADAVCRQLDCGSAVSTEKIQSLTYGPVWEIRSTCLQSGSPVSDCVSTTTDTNNFHLEVKCSGNTSKHISCGGCLVYIFSFHRSKPHYIK</sequence>
<evidence type="ECO:0000256" key="5">
    <source>
        <dbReference type="ARBA" id="ARBA00023157"/>
    </source>
</evidence>
<dbReference type="Proteomes" id="UP000472265">
    <property type="component" value="Chromosome 2"/>
</dbReference>
<feature type="domain" description="SRCR" evidence="9">
    <location>
        <begin position="822"/>
        <end position="928"/>
    </location>
</feature>
<keyword evidence="5 7" id="KW-1015">Disulfide bond</keyword>
<dbReference type="InterPro" id="IPR036772">
    <property type="entry name" value="SRCR-like_dom_sf"/>
</dbReference>
<dbReference type="FunFam" id="3.10.250.10:FF:000004">
    <property type="entry name" value="Scavenger receptor cysteine-rich type 1 protein M130"/>
    <property type="match status" value="1"/>
</dbReference>
<dbReference type="Gene3D" id="3.10.250.10">
    <property type="entry name" value="SRCR-like domain"/>
    <property type="match status" value="8"/>
</dbReference>
<feature type="disulfide bond" evidence="7">
    <location>
        <begin position="556"/>
        <end position="566"/>
    </location>
</feature>
<dbReference type="PRINTS" id="PR00258">
    <property type="entry name" value="SPERACTRCPTR"/>
</dbReference>
<comment type="subcellular location">
    <subcellularLocation>
        <location evidence="1">Secreted</location>
    </subcellularLocation>
</comment>
<dbReference type="PANTHER" id="PTHR48071">
    <property type="entry name" value="SRCR DOMAIN-CONTAINING PROTEIN"/>
    <property type="match status" value="1"/>
</dbReference>
<feature type="disulfide bond" evidence="7">
    <location>
        <begin position="444"/>
        <end position="454"/>
    </location>
</feature>
<name>A0A671TRR5_SPAAU</name>
<feature type="disulfide bond" evidence="7">
    <location>
        <begin position="103"/>
        <end position="113"/>
    </location>
</feature>
<dbReference type="GO" id="GO:0005615">
    <property type="term" value="C:extracellular space"/>
    <property type="evidence" value="ECO:0007669"/>
    <property type="project" value="TreeGrafter"/>
</dbReference>
<dbReference type="AlphaFoldDB" id="A0A671TRR5"/>